<organism evidence="2 3">
    <name type="scientific">Gracilariopsis chorda</name>
    <dbReference type="NCBI Taxonomy" id="448386"/>
    <lineage>
        <taxon>Eukaryota</taxon>
        <taxon>Rhodophyta</taxon>
        <taxon>Florideophyceae</taxon>
        <taxon>Rhodymeniophycidae</taxon>
        <taxon>Gracilariales</taxon>
        <taxon>Gracilariaceae</taxon>
        <taxon>Gracilariopsis</taxon>
    </lineage>
</organism>
<gene>
    <name evidence="2" type="ORF">BWQ96_09957</name>
</gene>
<reference evidence="2 3" key="1">
    <citation type="journal article" date="2018" name="Mol. Biol. Evol.">
        <title>Analysis of the draft genome of the red seaweed Gracilariopsis chorda provides insights into genome size evolution in Rhodophyta.</title>
        <authorList>
            <person name="Lee J."/>
            <person name="Yang E.C."/>
            <person name="Graf L."/>
            <person name="Yang J.H."/>
            <person name="Qiu H."/>
            <person name="Zel Zion U."/>
            <person name="Chan C.X."/>
            <person name="Stephens T.G."/>
            <person name="Weber A.P.M."/>
            <person name="Boo G.H."/>
            <person name="Boo S.M."/>
            <person name="Kim K.M."/>
            <person name="Shin Y."/>
            <person name="Jung M."/>
            <person name="Lee S.J."/>
            <person name="Yim H.S."/>
            <person name="Lee J.H."/>
            <person name="Bhattacharya D."/>
            <person name="Yoon H.S."/>
        </authorList>
    </citation>
    <scope>NUCLEOTIDE SEQUENCE [LARGE SCALE GENOMIC DNA]</scope>
    <source>
        <strain evidence="2 3">SKKU-2015</strain>
        <tissue evidence="2">Whole body</tissue>
    </source>
</reference>
<evidence type="ECO:0000313" key="3">
    <source>
        <dbReference type="Proteomes" id="UP000247409"/>
    </source>
</evidence>
<dbReference type="EMBL" id="NBIV01000310">
    <property type="protein sequence ID" value="PXF40336.1"/>
    <property type="molecule type" value="Genomic_DNA"/>
</dbReference>
<keyword evidence="3" id="KW-1185">Reference proteome</keyword>
<sequence length="314" mass="34196">MDHGGANEIRRGVAVADAVSNSEETTLGPNDNNVFGSSCAPKTPPVSELATAALRGSVVGSGQRQISQTSGNGHPAKCIRPGVGAKAFVVLTVSHNQLFASYCCGRKKMVQKIPGAAWKLVYGDFWQDQEEKFQSSGEPFDGQKLPQERSLRDALRSTLNDIRTDISDEAHGKVTVQDVQLMTRLNELDMYNWKKMRAFRKSLVSNASNHSGSVSNDKPQTRKELLKDAVDCIKQISKAMDLGSDGSIDSIKHQNKALVLENDLTGKKELRASELAAKQIQELDGVMNRLITLKNNGIRSEEGCTCKLRVAVGL</sequence>
<accession>A0A2V3IE25</accession>
<protein>
    <submittedName>
        <fullName evidence="2">Uncharacterized protein</fullName>
    </submittedName>
</protein>
<comment type="caution">
    <text evidence="2">The sequence shown here is derived from an EMBL/GenBank/DDBJ whole genome shotgun (WGS) entry which is preliminary data.</text>
</comment>
<evidence type="ECO:0000256" key="1">
    <source>
        <dbReference type="SAM" id="MobiDB-lite"/>
    </source>
</evidence>
<proteinExistence type="predicted"/>
<name>A0A2V3IE25_9FLOR</name>
<dbReference type="Proteomes" id="UP000247409">
    <property type="component" value="Unassembled WGS sequence"/>
</dbReference>
<dbReference type="AlphaFoldDB" id="A0A2V3IE25"/>
<evidence type="ECO:0000313" key="2">
    <source>
        <dbReference type="EMBL" id="PXF40336.1"/>
    </source>
</evidence>
<feature type="region of interest" description="Disordered" evidence="1">
    <location>
        <begin position="20"/>
        <end position="40"/>
    </location>
</feature>
<feature type="compositionally biased region" description="Polar residues" evidence="1">
    <location>
        <begin position="20"/>
        <end position="36"/>
    </location>
</feature>